<dbReference type="Proteomes" id="UP000275663">
    <property type="component" value="Chromosome"/>
</dbReference>
<dbReference type="InterPro" id="IPR038020">
    <property type="entry name" value="MbtH-like_sf"/>
</dbReference>
<evidence type="ECO:0000313" key="3">
    <source>
        <dbReference type="Proteomes" id="UP000275663"/>
    </source>
</evidence>
<dbReference type="Gene3D" id="3.90.820.10">
    <property type="entry name" value="Structural Genomics, Unknown Function 30-nov-00 1gh9 Mol_id"/>
    <property type="match status" value="1"/>
</dbReference>
<dbReference type="OrthoDB" id="7584480at2"/>
<accession>A0A3Q9BQF5</accession>
<dbReference type="KEGG" id="upv:EJN92_09155"/>
<reference evidence="2 3" key="1">
    <citation type="journal article" date="2011" name="Int. J. Syst. Evol. Microbiol.">
        <title>Description of Undibacterium oligocarboniphilum sp. nov., isolated from purified water, and Undibacterium pigrum strain CCUG 49012 as the type strain of Undibacterium parvum sp. nov., and emended descriptions of the genus Undibacterium and the species Undibacterium pigrum.</title>
        <authorList>
            <person name="Eder W."/>
            <person name="Wanner G."/>
            <person name="Ludwig W."/>
            <person name="Busse H.J."/>
            <person name="Ziemke-Kageler F."/>
            <person name="Lang E."/>
        </authorList>
    </citation>
    <scope>NUCLEOTIDE SEQUENCE [LARGE SCALE GENOMIC DNA]</scope>
    <source>
        <strain evidence="2 3">DSM 23061</strain>
    </source>
</reference>
<dbReference type="RefSeq" id="WP_126127536.1">
    <property type="nucleotide sequence ID" value="NZ_CP034464.1"/>
</dbReference>
<sequence length="69" mass="7888">MQERQYQVVINAQRQYSVWPVQQPLPGGWLALGFSDTRQRCLEHIGELWSDLREHSLQLALADMGAAHG</sequence>
<dbReference type="EMBL" id="CP034464">
    <property type="protein sequence ID" value="AZP12154.1"/>
    <property type="molecule type" value="Genomic_DNA"/>
</dbReference>
<dbReference type="SUPFAM" id="SSF160582">
    <property type="entry name" value="MbtH-like"/>
    <property type="match status" value="1"/>
</dbReference>
<dbReference type="GO" id="GO:0005829">
    <property type="term" value="C:cytosol"/>
    <property type="evidence" value="ECO:0007669"/>
    <property type="project" value="TreeGrafter"/>
</dbReference>
<dbReference type="SMART" id="SM00923">
    <property type="entry name" value="MbtH"/>
    <property type="match status" value="1"/>
</dbReference>
<organism evidence="2 3">
    <name type="scientific">Undibacterium parvum</name>
    <dbReference type="NCBI Taxonomy" id="401471"/>
    <lineage>
        <taxon>Bacteria</taxon>
        <taxon>Pseudomonadati</taxon>
        <taxon>Pseudomonadota</taxon>
        <taxon>Betaproteobacteria</taxon>
        <taxon>Burkholderiales</taxon>
        <taxon>Oxalobacteraceae</taxon>
        <taxon>Undibacterium</taxon>
    </lineage>
</organism>
<dbReference type="Pfam" id="PF03621">
    <property type="entry name" value="MbtH"/>
    <property type="match status" value="1"/>
</dbReference>
<gene>
    <name evidence="2" type="ORF">EJN92_09155</name>
</gene>
<dbReference type="InterPro" id="IPR005153">
    <property type="entry name" value="MbtH-like_dom"/>
</dbReference>
<dbReference type="InterPro" id="IPR037407">
    <property type="entry name" value="MLP_fam"/>
</dbReference>
<dbReference type="PANTHER" id="PTHR38444:SF1">
    <property type="entry name" value="ENTEROBACTIN BIOSYNTHESIS PROTEIN YBDZ"/>
    <property type="match status" value="1"/>
</dbReference>
<name>A0A3Q9BQF5_9BURK</name>
<dbReference type="PANTHER" id="PTHR38444">
    <property type="entry name" value="ENTEROBACTIN BIOSYNTHESIS PROTEIN YBDZ"/>
    <property type="match status" value="1"/>
</dbReference>
<feature type="domain" description="MbtH-like" evidence="1">
    <location>
        <begin position="1"/>
        <end position="47"/>
    </location>
</feature>
<evidence type="ECO:0000259" key="1">
    <source>
        <dbReference type="SMART" id="SM00923"/>
    </source>
</evidence>
<keyword evidence="3" id="KW-1185">Reference proteome</keyword>
<dbReference type="GO" id="GO:0019290">
    <property type="term" value="P:siderophore biosynthetic process"/>
    <property type="evidence" value="ECO:0007669"/>
    <property type="project" value="TreeGrafter"/>
</dbReference>
<protein>
    <submittedName>
        <fullName evidence="2">MbtH family protein</fullName>
    </submittedName>
</protein>
<proteinExistence type="predicted"/>
<dbReference type="AlphaFoldDB" id="A0A3Q9BQF5"/>
<evidence type="ECO:0000313" key="2">
    <source>
        <dbReference type="EMBL" id="AZP12154.1"/>
    </source>
</evidence>